<organism evidence="1 2">
    <name type="scientific">Kribbella rubisoli</name>
    <dbReference type="NCBI Taxonomy" id="3075929"/>
    <lineage>
        <taxon>Bacteria</taxon>
        <taxon>Bacillati</taxon>
        <taxon>Actinomycetota</taxon>
        <taxon>Actinomycetes</taxon>
        <taxon>Propionibacteriales</taxon>
        <taxon>Kribbellaceae</taxon>
        <taxon>Kribbella</taxon>
    </lineage>
</organism>
<dbReference type="CDD" id="cd00683">
    <property type="entry name" value="Trans_IPPS_HH"/>
    <property type="match status" value="1"/>
</dbReference>
<evidence type="ECO:0000313" key="2">
    <source>
        <dbReference type="Proteomes" id="UP000292027"/>
    </source>
</evidence>
<dbReference type="SFLD" id="SFLDG01018">
    <property type="entry name" value="Squalene/Phytoene_Synthase_Lik"/>
    <property type="match status" value="1"/>
</dbReference>
<dbReference type="InterPro" id="IPR044843">
    <property type="entry name" value="Trans_IPPS_bact-type"/>
</dbReference>
<dbReference type="SFLD" id="SFLDS00005">
    <property type="entry name" value="Isoprenoid_Synthase_Type_I"/>
    <property type="match status" value="1"/>
</dbReference>
<dbReference type="EMBL" id="SHKR01000015">
    <property type="protein sequence ID" value="RZU11068.1"/>
    <property type="molecule type" value="Genomic_DNA"/>
</dbReference>
<dbReference type="InterPro" id="IPR002060">
    <property type="entry name" value="Squ/phyt_synthse"/>
</dbReference>
<dbReference type="InterPro" id="IPR017827">
    <property type="entry name" value="HSQ_synthase_HpnC"/>
</dbReference>
<keyword evidence="2" id="KW-1185">Reference proteome</keyword>
<dbReference type="Pfam" id="PF00494">
    <property type="entry name" value="SQS_PSY"/>
    <property type="match status" value="1"/>
</dbReference>
<dbReference type="AlphaFoldDB" id="A0A4Q7WMP7"/>
<dbReference type="InterPro" id="IPR033904">
    <property type="entry name" value="Trans_IPPS_HH"/>
</dbReference>
<sequence length="281" mass="31327">MHPDGLQNVASDRQLGRKEHTENFPVALKLLPAAHRESLHAVYGYARTVDELGDSYAGDRKAALRAFAIDLDRIWTDGEPEHPVLRRLRPIVRQHDLPADPFHHLIQANLQDQTVTRYRTFEDLIGYCRLSADPVGRMVLGVFDVHDPETERLSDLVCTALQLVEHWQDVAEDRRAGRIYLPQADLATYGVAETDLDQGKATQELRDLMTFETARAEKMLDDGATIVGRLHGWARISVAGFVAGGQATVRALRCTGGDVLAQQAQPSKLDTVRLLVRAVAR</sequence>
<dbReference type="Gene3D" id="1.10.600.10">
    <property type="entry name" value="Farnesyl Diphosphate Synthase"/>
    <property type="match status" value="1"/>
</dbReference>
<dbReference type="SUPFAM" id="SSF48576">
    <property type="entry name" value="Terpenoid synthases"/>
    <property type="match status" value="1"/>
</dbReference>
<proteinExistence type="predicted"/>
<accession>A0A4Q7WMP7</accession>
<comment type="caution">
    <text evidence="1">The sequence shown here is derived from an EMBL/GenBank/DDBJ whole genome shotgun (WGS) entry which is preliminary data.</text>
</comment>
<dbReference type="GO" id="GO:0004311">
    <property type="term" value="F:geranylgeranyl diphosphate synthase activity"/>
    <property type="evidence" value="ECO:0007669"/>
    <property type="project" value="InterPro"/>
</dbReference>
<dbReference type="GO" id="GO:0051996">
    <property type="term" value="F:squalene synthase [NAD(P)H] activity"/>
    <property type="evidence" value="ECO:0007669"/>
    <property type="project" value="InterPro"/>
</dbReference>
<evidence type="ECO:0000313" key="1">
    <source>
        <dbReference type="EMBL" id="RZU11068.1"/>
    </source>
</evidence>
<reference evidence="1 2" key="1">
    <citation type="journal article" date="2015" name="Stand. Genomic Sci.">
        <title>Genomic Encyclopedia of Bacterial and Archaeal Type Strains, Phase III: the genomes of soil and plant-associated and newly described type strains.</title>
        <authorList>
            <person name="Whitman W.B."/>
            <person name="Woyke T."/>
            <person name="Klenk H.P."/>
            <person name="Zhou Y."/>
            <person name="Lilburn T.G."/>
            <person name="Beck B.J."/>
            <person name="De Vos P."/>
            <person name="Vandamme P."/>
            <person name="Eisen J.A."/>
            <person name="Garrity G."/>
            <person name="Hugenholtz P."/>
            <person name="Kyrpides N.C."/>
        </authorList>
    </citation>
    <scope>NUCLEOTIDE SEQUENCE [LARGE SCALE GENOMIC DNA]</scope>
    <source>
        <strain evidence="1 2">VKM Ac-2540</strain>
    </source>
</reference>
<dbReference type="PANTHER" id="PTHR31480">
    <property type="entry name" value="BIFUNCTIONAL LYCOPENE CYCLASE/PHYTOENE SYNTHASE"/>
    <property type="match status" value="1"/>
</dbReference>
<dbReference type="NCBIfam" id="TIGR03464">
    <property type="entry name" value="HpnC"/>
    <property type="match status" value="1"/>
</dbReference>
<dbReference type="SFLD" id="SFLDG01212">
    <property type="entry name" value="Phytoene_synthase_like"/>
    <property type="match status" value="1"/>
</dbReference>
<dbReference type="Proteomes" id="UP000292027">
    <property type="component" value="Unassembled WGS sequence"/>
</dbReference>
<dbReference type="GO" id="GO:0016114">
    <property type="term" value="P:terpenoid biosynthetic process"/>
    <property type="evidence" value="ECO:0007669"/>
    <property type="project" value="UniProtKB-ARBA"/>
</dbReference>
<dbReference type="InterPro" id="IPR008949">
    <property type="entry name" value="Isoprenoid_synthase_dom_sf"/>
</dbReference>
<dbReference type="RefSeq" id="WP_242000771.1">
    <property type="nucleotide sequence ID" value="NZ_SHKR01000015.1"/>
</dbReference>
<protein>
    <submittedName>
        <fullName evidence="1">Squalene synthase HpnC</fullName>
    </submittedName>
</protein>
<name>A0A4Q7WMP7_9ACTN</name>
<gene>
    <name evidence="1" type="ORF">EV645_6226</name>
</gene>